<protein>
    <submittedName>
        <fullName evidence="3">Uncharacterized protein</fullName>
    </submittedName>
</protein>
<feature type="chain" id="PRO_5035188380" evidence="2">
    <location>
        <begin position="28"/>
        <end position="158"/>
    </location>
</feature>
<comment type="caution">
    <text evidence="3">The sequence shown here is derived from an EMBL/GenBank/DDBJ whole genome shotgun (WGS) entry which is preliminary data.</text>
</comment>
<name>A0A8J2W3I5_9CRUS</name>
<dbReference type="AlphaFoldDB" id="A0A8J2W3I5"/>
<evidence type="ECO:0000313" key="3">
    <source>
        <dbReference type="EMBL" id="CAH0103644.1"/>
    </source>
</evidence>
<proteinExistence type="predicted"/>
<organism evidence="3 4">
    <name type="scientific">Daphnia galeata</name>
    <dbReference type="NCBI Taxonomy" id="27404"/>
    <lineage>
        <taxon>Eukaryota</taxon>
        <taxon>Metazoa</taxon>
        <taxon>Ecdysozoa</taxon>
        <taxon>Arthropoda</taxon>
        <taxon>Crustacea</taxon>
        <taxon>Branchiopoda</taxon>
        <taxon>Diplostraca</taxon>
        <taxon>Cladocera</taxon>
        <taxon>Anomopoda</taxon>
        <taxon>Daphniidae</taxon>
        <taxon>Daphnia</taxon>
    </lineage>
</organism>
<feature type="signal peptide" evidence="2">
    <location>
        <begin position="1"/>
        <end position="27"/>
    </location>
</feature>
<evidence type="ECO:0000256" key="2">
    <source>
        <dbReference type="SAM" id="SignalP"/>
    </source>
</evidence>
<accession>A0A8J2W3I5</accession>
<dbReference type="EMBL" id="CAKKLH010000112">
    <property type="protein sequence ID" value="CAH0103644.1"/>
    <property type="molecule type" value="Genomic_DNA"/>
</dbReference>
<keyword evidence="2" id="KW-0732">Signal</keyword>
<dbReference type="OrthoDB" id="6330676at2759"/>
<reference evidence="3" key="1">
    <citation type="submission" date="2021-11" db="EMBL/GenBank/DDBJ databases">
        <authorList>
            <person name="Schell T."/>
        </authorList>
    </citation>
    <scope>NUCLEOTIDE SEQUENCE</scope>
    <source>
        <strain evidence="3">M5</strain>
    </source>
</reference>
<feature type="region of interest" description="Disordered" evidence="1">
    <location>
        <begin position="138"/>
        <end position="158"/>
    </location>
</feature>
<evidence type="ECO:0000256" key="1">
    <source>
        <dbReference type="SAM" id="MobiDB-lite"/>
    </source>
</evidence>
<sequence>MQIRNWPSYHPLLVFVTLMAAVTIASTLEHQLPDDPWNQRPNQLALINPDDYSPIQPVQDQVETMVDTFKVPKRTLSLFTRWKTLEQLRRNHLHHSLPLSSSDFDPLMPRQQKKIPMLPSNGPKEEFLSLPGMSSEMSLSARAIQRSLRPPGQPLRWG</sequence>
<evidence type="ECO:0000313" key="4">
    <source>
        <dbReference type="Proteomes" id="UP000789390"/>
    </source>
</evidence>
<keyword evidence="4" id="KW-1185">Reference proteome</keyword>
<gene>
    <name evidence="3" type="ORF">DGAL_LOCUS6226</name>
</gene>
<dbReference type="Proteomes" id="UP000789390">
    <property type="component" value="Unassembled WGS sequence"/>
</dbReference>